<dbReference type="Pfam" id="PF14100">
    <property type="entry name" value="DUF6807"/>
    <property type="match status" value="1"/>
</dbReference>
<sequence length="363" mass="40165">MLTRHSPILHLICICWLTTCVAADDAAQSPDDTLAKLNGTTSRSGFSVTEDDHGVTVLVDGKLFAKYVVDDINKPYLWPVIGPTGKAMTRAYPMVEVESEGKSQRDHPHHRGITFGHESVEGEDGSDGDTWHEWITFGGLRQGPGDNPKNNKRLAIVGRIVHQDFTEIGANADHAVVAEVCDHVDPTGKRLLTEERRMTFRTQPGSRLIDFDQVFIASEGEVRFNDRKDAGLSIRVPSSMALVSDQGGKIINSEGDVDDDTWSRAAKWCDYHGPVEGEHLGIAFFNHPSSYRFPTRWHVRGYGLFTANPFASKSYDKSLPDGTTVLKPGEKLKLSHRILFHSGDPVAAGIEDAWTEYAQTTRP</sequence>
<name>A0ABT0U065_9BACT</name>
<protein>
    <submittedName>
        <fullName evidence="3">PmoA family protein</fullName>
    </submittedName>
</protein>
<keyword evidence="2" id="KW-0732">Signal</keyword>
<comment type="caution">
    <text evidence="3">The sequence shown here is derived from an EMBL/GenBank/DDBJ whole genome shotgun (WGS) entry which is preliminary data.</text>
</comment>
<dbReference type="EMBL" id="JAMQBK010000018">
    <property type="protein sequence ID" value="MCM2370220.1"/>
    <property type="molecule type" value="Genomic_DNA"/>
</dbReference>
<evidence type="ECO:0000256" key="1">
    <source>
        <dbReference type="SAM" id="MobiDB-lite"/>
    </source>
</evidence>
<dbReference type="RefSeq" id="WP_250927891.1">
    <property type="nucleotide sequence ID" value="NZ_JAMQBK010000018.1"/>
</dbReference>
<evidence type="ECO:0000313" key="3">
    <source>
        <dbReference type="EMBL" id="MCM2370220.1"/>
    </source>
</evidence>
<keyword evidence="4" id="KW-1185">Reference proteome</keyword>
<feature type="chain" id="PRO_5046073989" evidence="2">
    <location>
        <begin position="23"/>
        <end position="363"/>
    </location>
</feature>
<proteinExistence type="predicted"/>
<organism evidence="3 4">
    <name type="scientific">Aporhodopirellula aestuarii</name>
    <dbReference type="NCBI Taxonomy" id="2950107"/>
    <lineage>
        <taxon>Bacteria</taxon>
        <taxon>Pseudomonadati</taxon>
        <taxon>Planctomycetota</taxon>
        <taxon>Planctomycetia</taxon>
        <taxon>Pirellulales</taxon>
        <taxon>Pirellulaceae</taxon>
        <taxon>Aporhodopirellula</taxon>
    </lineage>
</organism>
<dbReference type="Proteomes" id="UP001202961">
    <property type="component" value="Unassembled WGS sequence"/>
</dbReference>
<reference evidence="3 4" key="1">
    <citation type="journal article" date="2022" name="Syst. Appl. Microbiol.">
        <title>Rhodopirellula aestuarii sp. nov., a novel member of the genus Rhodopirellula isolated from brackish sediments collected in the Tagus River estuary, Portugal.</title>
        <authorList>
            <person name="Vitorino I.R."/>
            <person name="Klimek D."/>
            <person name="Calusinska M."/>
            <person name="Lobo-da-Cunha A."/>
            <person name="Vasconcelos V."/>
            <person name="Lage O.M."/>
        </authorList>
    </citation>
    <scope>NUCLEOTIDE SEQUENCE [LARGE SCALE GENOMIC DNA]</scope>
    <source>
        <strain evidence="3 4">ICT_H3.1</strain>
    </source>
</reference>
<feature type="region of interest" description="Disordered" evidence="1">
    <location>
        <begin position="99"/>
        <end position="128"/>
    </location>
</feature>
<dbReference type="InterPro" id="IPR029475">
    <property type="entry name" value="DUF6807"/>
</dbReference>
<feature type="signal peptide" evidence="2">
    <location>
        <begin position="1"/>
        <end position="22"/>
    </location>
</feature>
<evidence type="ECO:0000313" key="4">
    <source>
        <dbReference type="Proteomes" id="UP001202961"/>
    </source>
</evidence>
<accession>A0ABT0U065</accession>
<evidence type="ECO:0000256" key="2">
    <source>
        <dbReference type="SAM" id="SignalP"/>
    </source>
</evidence>
<gene>
    <name evidence="3" type="ORF">NB063_06235</name>
</gene>